<protein>
    <submittedName>
        <fullName evidence="2">Uncharacterized protein DUF2281</fullName>
    </submittedName>
</protein>
<gene>
    <name evidence="2" type="ORF">C7460_104226</name>
</gene>
<dbReference type="AlphaFoldDB" id="A0A3D9L681"/>
<evidence type="ECO:0000313" key="2">
    <source>
        <dbReference type="EMBL" id="REE01206.1"/>
    </source>
</evidence>
<keyword evidence="3" id="KW-1185">Reference proteome</keyword>
<dbReference type="OrthoDB" id="1365620at2"/>
<sequence length="72" mass="8539">MEKEQLINKTLNTLHQLPPEKVQEIADFADFLLRKSENVILTKGIEKLSEQSLEFLNDEEDIYTKNDLKERY</sequence>
<name>A0A3D9L681_MARFU</name>
<dbReference type="RefSeq" id="WP_115867284.1">
    <property type="nucleotide sequence ID" value="NZ_QREG01000004.1"/>
</dbReference>
<proteinExistence type="predicted"/>
<dbReference type="Proteomes" id="UP000256779">
    <property type="component" value="Unassembled WGS sequence"/>
</dbReference>
<evidence type="ECO:0000313" key="3">
    <source>
        <dbReference type="Proteomes" id="UP000256779"/>
    </source>
</evidence>
<organism evidence="2 3">
    <name type="scientific">Marinoscillum furvescens DSM 4134</name>
    <dbReference type="NCBI Taxonomy" id="1122208"/>
    <lineage>
        <taxon>Bacteria</taxon>
        <taxon>Pseudomonadati</taxon>
        <taxon>Bacteroidota</taxon>
        <taxon>Cytophagia</taxon>
        <taxon>Cytophagales</taxon>
        <taxon>Reichenbachiellaceae</taxon>
        <taxon>Marinoscillum</taxon>
    </lineage>
</organism>
<feature type="domain" description="DUF2281" evidence="1">
    <location>
        <begin position="12"/>
        <end position="41"/>
    </location>
</feature>
<comment type="caution">
    <text evidence="2">The sequence shown here is derived from an EMBL/GenBank/DDBJ whole genome shotgun (WGS) entry which is preliminary data.</text>
</comment>
<dbReference type="Pfam" id="PF10047">
    <property type="entry name" value="DUF2281"/>
    <property type="match status" value="1"/>
</dbReference>
<evidence type="ECO:0000259" key="1">
    <source>
        <dbReference type="Pfam" id="PF10047"/>
    </source>
</evidence>
<dbReference type="EMBL" id="QREG01000004">
    <property type="protein sequence ID" value="REE01206.1"/>
    <property type="molecule type" value="Genomic_DNA"/>
</dbReference>
<reference evidence="2 3" key="1">
    <citation type="submission" date="2018-07" db="EMBL/GenBank/DDBJ databases">
        <title>Genomic Encyclopedia of Type Strains, Phase IV (KMG-IV): sequencing the most valuable type-strain genomes for metagenomic binning, comparative biology and taxonomic classification.</title>
        <authorList>
            <person name="Goeker M."/>
        </authorList>
    </citation>
    <scope>NUCLEOTIDE SEQUENCE [LARGE SCALE GENOMIC DNA]</scope>
    <source>
        <strain evidence="2 3">DSM 4134</strain>
    </source>
</reference>
<accession>A0A3D9L681</accession>
<dbReference type="InterPro" id="IPR018739">
    <property type="entry name" value="DUF2281"/>
</dbReference>